<evidence type="ECO:0000256" key="1">
    <source>
        <dbReference type="SAM" id="MobiDB-lite"/>
    </source>
</evidence>
<comment type="caution">
    <text evidence="2">The sequence shown here is derived from an EMBL/GenBank/DDBJ whole genome shotgun (WGS) entry which is preliminary data.</text>
</comment>
<reference evidence="2 3" key="1">
    <citation type="submission" date="2017-11" db="EMBL/GenBank/DDBJ databases">
        <title>Molecular characterization of Burkholderia pseudomallei and closely related isolates from Vietnam.</title>
        <authorList>
            <person name="Ustinov D.V."/>
            <person name="Antonov A.S."/>
            <person name="Avdusheva E.F."/>
            <person name="Shpak I.M."/>
            <person name="Zakharova I.B."/>
            <person name="Thi L.A."/>
            <person name="Teteryatnikova N."/>
            <person name="Lopasteyskaya Y.A."/>
            <person name="Kuzyutina J.A."/>
            <person name="Ngo T.N."/>
            <person name="Victorov D.V."/>
        </authorList>
    </citation>
    <scope>NUCLEOTIDE SEQUENCE [LARGE SCALE GENOMIC DNA]</scope>
    <source>
        <strain evidence="2 3">V1512</strain>
    </source>
</reference>
<evidence type="ECO:0000313" key="3">
    <source>
        <dbReference type="Proteomes" id="UP000231878"/>
    </source>
</evidence>
<organism evidence="2 3">
    <name type="scientific">Burkholderia pseudomallei</name>
    <name type="common">Pseudomonas pseudomallei</name>
    <dbReference type="NCBI Taxonomy" id="28450"/>
    <lineage>
        <taxon>Bacteria</taxon>
        <taxon>Pseudomonadati</taxon>
        <taxon>Pseudomonadota</taxon>
        <taxon>Betaproteobacteria</taxon>
        <taxon>Burkholderiales</taxon>
        <taxon>Burkholderiaceae</taxon>
        <taxon>Burkholderia</taxon>
        <taxon>pseudomallei group</taxon>
    </lineage>
</organism>
<proteinExistence type="predicted"/>
<accession>A0AAX0UBG0</accession>
<protein>
    <submittedName>
        <fullName evidence="2">Uncharacterized protein</fullName>
    </submittedName>
</protein>
<gene>
    <name evidence="2" type="ORF">CWD88_14640</name>
</gene>
<sequence>MIPAPAASRSSGRRQGDASFRRRFGGGFPRRMPRAFCMDATRRARACRADRADQADQADQAASANAARHAGVALRNAGALGGGLDGGRARAILRWFTIDPFIGIG</sequence>
<dbReference type="AlphaFoldDB" id="A0AAX0UBG0"/>
<evidence type="ECO:0000313" key="2">
    <source>
        <dbReference type="EMBL" id="PJO65663.1"/>
    </source>
</evidence>
<name>A0AAX0UBG0_BURPE</name>
<dbReference type="Proteomes" id="UP000231878">
    <property type="component" value="Unassembled WGS sequence"/>
</dbReference>
<dbReference type="EMBL" id="PHRB01000012">
    <property type="protein sequence ID" value="PJO65663.1"/>
    <property type="molecule type" value="Genomic_DNA"/>
</dbReference>
<feature type="region of interest" description="Disordered" evidence="1">
    <location>
        <begin position="1"/>
        <end position="27"/>
    </location>
</feature>